<accession>U4QZS3</accession>
<dbReference type="SMART" id="SM00729">
    <property type="entry name" value="Elp3"/>
    <property type="match status" value="1"/>
</dbReference>
<dbReference type="PANTHER" id="PTHR43409:SF7">
    <property type="entry name" value="BLL1977 PROTEIN"/>
    <property type="match status" value="1"/>
</dbReference>
<keyword evidence="2" id="KW-0489">Methyltransferase</keyword>
<dbReference type="RefSeq" id="WP_020816075.1">
    <property type="nucleotide sequence ID" value="NZ_ATAY01000063.1"/>
</dbReference>
<dbReference type="GO" id="GO:0005829">
    <property type="term" value="C:cytosol"/>
    <property type="evidence" value="ECO:0007669"/>
    <property type="project" value="TreeGrafter"/>
</dbReference>
<keyword evidence="6" id="KW-0408">Iron</keyword>
<dbReference type="SFLD" id="SFLDG01123">
    <property type="entry name" value="methyltransferase_(Class_B)"/>
    <property type="match status" value="1"/>
</dbReference>
<dbReference type="STRING" id="1330534.L323_13005"/>
<name>U4QZS3_9FIRM</name>
<evidence type="ECO:0000256" key="3">
    <source>
        <dbReference type="ARBA" id="ARBA00022679"/>
    </source>
</evidence>
<dbReference type="PANTHER" id="PTHR43409">
    <property type="entry name" value="ANAEROBIC MAGNESIUM-PROTOPORPHYRIN IX MONOMETHYL ESTER CYCLASE-RELATED"/>
    <property type="match status" value="1"/>
</dbReference>
<dbReference type="SUPFAM" id="SSF102114">
    <property type="entry name" value="Radical SAM enzymes"/>
    <property type="match status" value="1"/>
</dbReference>
<dbReference type="SFLD" id="SFLDS00029">
    <property type="entry name" value="Radical_SAM"/>
    <property type="match status" value="1"/>
</dbReference>
<organism evidence="10 11">
    <name type="scientific">Ruminiclostridium papyrosolvens C7</name>
    <dbReference type="NCBI Taxonomy" id="1330534"/>
    <lineage>
        <taxon>Bacteria</taxon>
        <taxon>Bacillati</taxon>
        <taxon>Bacillota</taxon>
        <taxon>Clostridia</taxon>
        <taxon>Eubacteriales</taxon>
        <taxon>Oscillospiraceae</taxon>
        <taxon>Ruminiclostridium</taxon>
    </lineage>
</organism>
<comment type="caution">
    <text evidence="10">The sequence shown here is derived from an EMBL/GenBank/DDBJ whole genome shotgun (WGS) entry which is preliminary data.</text>
</comment>
<evidence type="ECO:0000256" key="5">
    <source>
        <dbReference type="ARBA" id="ARBA00022723"/>
    </source>
</evidence>
<dbReference type="InterPro" id="IPR058240">
    <property type="entry name" value="rSAM_sf"/>
</dbReference>
<dbReference type="PROSITE" id="PS51332">
    <property type="entry name" value="B12_BINDING"/>
    <property type="match status" value="1"/>
</dbReference>
<feature type="domain" description="Radical SAM core" evidence="9">
    <location>
        <begin position="268"/>
        <end position="495"/>
    </location>
</feature>
<dbReference type="Gene3D" id="3.80.30.20">
    <property type="entry name" value="tm_1862 like domain"/>
    <property type="match status" value="1"/>
</dbReference>
<keyword evidence="4" id="KW-0949">S-adenosyl-L-methionine</keyword>
<evidence type="ECO:0000256" key="1">
    <source>
        <dbReference type="ARBA" id="ARBA00001966"/>
    </source>
</evidence>
<evidence type="ECO:0000259" key="9">
    <source>
        <dbReference type="PROSITE" id="PS51918"/>
    </source>
</evidence>
<dbReference type="InterPro" id="IPR051198">
    <property type="entry name" value="BchE-like"/>
</dbReference>
<comment type="cofactor">
    <cofactor evidence="1">
        <name>[4Fe-4S] cluster</name>
        <dbReference type="ChEBI" id="CHEBI:49883"/>
    </cofactor>
</comment>
<sequence>MKIDSFCLIQMPSEDALFGAVGTRILPLSLGIITGYLRQRGIDVDQFDLLPLMEEKCGSGIEHSEFERFFDKEAVFNYINGGDNQFFDEFVQTMLKDINIAKYDMVALSVGPHLSWVQTFAGLIFGEYIERHWQKPLVFGGFNLSSMINYRPIYDELFEVWLKRFPYIIIGPGEESLYKLIQALRNNEGDEEIHKINGLCYLNSSGNLVANPSEKRRIVMPDFDGLKLKDYYNCIKKDGYDENMISLFRYPFAFTKPLRNKSEPTEEGYEKTLIIPYIFNYNCPYNCAFCVESDPESPTPVIAKVEQVISELKIIKQKYNTPYFYFINNAVNLSKRYIRELCNGIIENNLNIYWSDCARFDNTDYEIIKLMYKAGCRKLVFGMESGSEGLIKRINKKIDLKQAEQVMSWCNEIGIWPELEIILGMPTEGQEDFLESYNYLKRNLEKISFMTINHYIPMPGSEMFRYPEKYNIEVFSDITWEDILTRDLQLFKNGKNPIHYNNMIKVYNFREIGQRDSQQIFNDTVEKIKRTKKLMDGKLMQEAMKYVQQGVIKMSDLQGIQRL</sequence>
<dbReference type="PROSITE" id="PS51918">
    <property type="entry name" value="RADICAL_SAM"/>
    <property type="match status" value="1"/>
</dbReference>
<dbReference type="EMBL" id="ATAY01000063">
    <property type="protein sequence ID" value="EPR10507.1"/>
    <property type="molecule type" value="Genomic_DNA"/>
</dbReference>
<dbReference type="SFLD" id="SFLDG01082">
    <property type="entry name" value="B12-binding_domain_containing"/>
    <property type="match status" value="1"/>
</dbReference>
<dbReference type="OrthoDB" id="9801424at2"/>
<gene>
    <name evidence="10" type="ORF">L323_13005</name>
</gene>
<evidence type="ECO:0000256" key="6">
    <source>
        <dbReference type="ARBA" id="ARBA00023004"/>
    </source>
</evidence>
<dbReference type="InterPro" id="IPR006638">
    <property type="entry name" value="Elp3/MiaA/NifB-like_rSAM"/>
</dbReference>
<keyword evidence="5" id="KW-0479">Metal-binding</keyword>
<evidence type="ECO:0000256" key="2">
    <source>
        <dbReference type="ARBA" id="ARBA00022603"/>
    </source>
</evidence>
<evidence type="ECO:0000256" key="7">
    <source>
        <dbReference type="ARBA" id="ARBA00023014"/>
    </source>
</evidence>
<keyword evidence="3" id="KW-0808">Transferase</keyword>
<dbReference type="InterPro" id="IPR034466">
    <property type="entry name" value="Methyltransferase_Class_B"/>
</dbReference>
<dbReference type="InterPro" id="IPR006158">
    <property type="entry name" value="Cobalamin-bd"/>
</dbReference>
<dbReference type="Pfam" id="PF04055">
    <property type="entry name" value="Radical_SAM"/>
    <property type="match status" value="1"/>
</dbReference>
<evidence type="ECO:0000313" key="11">
    <source>
        <dbReference type="Proteomes" id="UP000016860"/>
    </source>
</evidence>
<dbReference type="PATRIC" id="fig|1330534.3.peg.2578"/>
<proteinExistence type="predicted"/>
<evidence type="ECO:0000313" key="10">
    <source>
        <dbReference type="EMBL" id="EPR10507.1"/>
    </source>
</evidence>
<keyword evidence="7" id="KW-0411">Iron-sulfur</keyword>
<dbReference type="Proteomes" id="UP000016860">
    <property type="component" value="Unassembled WGS sequence"/>
</dbReference>
<dbReference type="GO" id="GO:0003824">
    <property type="term" value="F:catalytic activity"/>
    <property type="evidence" value="ECO:0007669"/>
    <property type="project" value="InterPro"/>
</dbReference>
<evidence type="ECO:0000259" key="8">
    <source>
        <dbReference type="PROSITE" id="PS51332"/>
    </source>
</evidence>
<reference evidence="10 11" key="1">
    <citation type="journal article" date="2013" name="Genome Announc.">
        <title>Draft Genome Sequence of the Cellulolytic Bacterium Clostridium papyrosolvens C7 (ATCC 700395).</title>
        <authorList>
            <person name="Zepeda V."/>
            <person name="Dassa B."/>
            <person name="Borovok I."/>
            <person name="Lamed R."/>
            <person name="Bayer E.A."/>
            <person name="Cate J.H."/>
        </authorList>
    </citation>
    <scope>NUCLEOTIDE SEQUENCE [LARGE SCALE GENOMIC DNA]</scope>
    <source>
        <strain evidence="10 11">C7</strain>
    </source>
</reference>
<dbReference type="InterPro" id="IPR007197">
    <property type="entry name" value="rSAM"/>
</dbReference>
<dbReference type="GO" id="GO:0046872">
    <property type="term" value="F:metal ion binding"/>
    <property type="evidence" value="ECO:0007669"/>
    <property type="project" value="UniProtKB-KW"/>
</dbReference>
<feature type="domain" description="B12-binding" evidence="8">
    <location>
        <begin position="13"/>
        <end position="191"/>
    </location>
</feature>
<dbReference type="InterPro" id="IPR023404">
    <property type="entry name" value="rSAM_horseshoe"/>
</dbReference>
<evidence type="ECO:0000256" key="4">
    <source>
        <dbReference type="ARBA" id="ARBA00022691"/>
    </source>
</evidence>
<dbReference type="GO" id="GO:0051539">
    <property type="term" value="F:4 iron, 4 sulfur cluster binding"/>
    <property type="evidence" value="ECO:0007669"/>
    <property type="project" value="UniProtKB-KW"/>
</dbReference>
<protein>
    <submittedName>
        <fullName evidence="10">Uncharacterized protein</fullName>
    </submittedName>
</protein>
<dbReference type="GO" id="GO:0031419">
    <property type="term" value="F:cobalamin binding"/>
    <property type="evidence" value="ECO:0007669"/>
    <property type="project" value="InterPro"/>
</dbReference>
<dbReference type="AlphaFoldDB" id="U4QZS3"/>